<name>A0AAE1CRP0_9GAST</name>
<protein>
    <submittedName>
        <fullName evidence="1">Uncharacterized protein</fullName>
    </submittedName>
</protein>
<evidence type="ECO:0000313" key="2">
    <source>
        <dbReference type="Proteomes" id="UP001283361"/>
    </source>
</evidence>
<sequence>MRCPELFELESVLSSGALLDTSSSSDYDIVIRHPAEIAERRARGLLKISRDNTKVIRESLRAKWRGILSELSVQARAHAGTIIQSAQKRRQCFTDGSDSNGNTKRQVKNRQVLILKDREPMAIKLCFRWMKPLAAFYFILRGLWQWIWGSRSCSLTQSLKTAYCLYLLT</sequence>
<organism evidence="1 2">
    <name type="scientific">Elysia crispata</name>
    <name type="common">lettuce slug</name>
    <dbReference type="NCBI Taxonomy" id="231223"/>
    <lineage>
        <taxon>Eukaryota</taxon>
        <taxon>Metazoa</taxon>
        <taxon>Spiralia</taxon>
        <taxon>Lophotrochozoa</taxon>
        <taxon>Mollusca</taxon>
        <taxon>Gastropoda</taxon>
        <taxon>Heterobranchia</taxon>
        <taxon>Euthyneura</taxon>
        <taxon>Panpulmonata</taxon>
        <taxon>Sacoglossa</taxon>
        <taxon>Placobranchoidea</taxon>
        <taxon>Plakobranchidae</taxon>
        <taxon>Elysia</taxon>
    </lineage>
</organism>
<dbReference type="Proteomes" id="UP001283361">
    <property type="component" value="Unassembled WGS sequence"/>
</dbReference>
<keyword evidence="2" id="KW-1185">Reference proteome</keyword>
<proteinExistence type="predicted"/>
<gene>
    <name evidence="1" type="ORF">RRG08_055608</name>
</gene>
<accession>A0AAE1CRP0</accession>
<dbReference type="AlphaFoldDB" id="A0AAE1CRP0"/>
<evidence type="ECO:0000313" key="1">
    <source>
        <dbReference type="EMBL" id="KAK3730880.1"/>
    </source>
</evidence>
<comment type="caution">
    <text evidence="1">The sequence shown here is derived from an EMBL/GenBank/DDBJ whole genome shotgun (WGS) entry which is preliminary data.</text>
</comment>
<reference evidence="1" key="1">
    <citation type="journal article" date="2023" name="G3 (Bethesda)">
        <title>A reference genome for the long-term kleptoplast-retaining sea slug Elysia crispata morphotype clarki.</title>
        <authorList>
            <person name="Eastman K.E."/>
            <person name="Pendleton A.L."/>
            <person name="Shaikh M.A."/>
            <person name="Suttiyut T."/>
            <person name="Ogas R."/>
            <person name="Tomko P."/>
            <person name="Gavelis G."/>
            <person name="Widhalm J.R."/>
            <person name="Wisecaver J.H."/>
        </authorList>
    </citation>
    <scope>NUCLEOTIDE SEQUENCE</scope>
    <source>
        <strain evidence="1">ECLA1</strain>
    </source>
</reference>
<dbReference type="EMBL" id="JAWDGP010007050">
    <property type="protein sequence ID" value="KAK3730880.1"/>
    <property type="molecule type" value="Genomic_DNA"/>
</dbReference>